<feature type="region of interest" description="Disordered" evidence="1">
    <location>
        <begin position="1"/>
        <end position="58"/>
    </location>
</feature>
<sequence length="109" mass="11639">MAKPHARPRFPDEEAGGARAAKPPNPASSPPPPPPPPAPPPPRPGRRDGGRRDVEAPPRGFGWIELAIMSNVFLYGFDGTVTAATYVVIGSEFGAANTSTRLLSLRRRF</sequence>
<feature type="compositionally biased region" description="Pro residues" evidence="1">
    <location>
        <begin position="23"/>
        <end position="43"/>
    </location>
</feature>
<organism evidence="2 3">
    <name type="scientific">Colletotrichum navitas</name>
    <dbReference type="NCBI Taxonomy" id="681940"/>
    <lineage>
        <taxon>Eukaryota</taxon>
        <taxon>Fungi</taxon>
        <taxon>Dikarya</taxon>
        <taxon>Ascomycota</taxon>
        <taxon>Pezizomycotina</taxon>
        <taxon>Sordariomycetes</taxon>
        <taxon>Hypocreomycetidae</taxon>
        <taxon>Glomerellales</taxon>
        <taxon>Glomerellaceae</taxon>
        <taxon>Colletotrichum</taxon>
        <taxon>Colletotrichum graminicola species complex</taxon>
    </lineage>
</organism>
<dbReference type="GeneID" id="85448152"/>
<evidence type="ECO:0000313" key="2">
    <source>
        <dbReference type="EMBL" id="KAK1584835.1"/>
    </source>
</evidence>
<evidence type="ECO:0000256" key="1">
    <source>
        <dbReference type="SAM" id="MobiDB-lite"/>
    </source>
</evidence>
<keyword evidence="3" id="KW-1185">Reference proteome</keyword>
<feature type="compositionally biased region" description="Basic and acidic residues" evidence="1">
    <location>
        <begin position="45"/>
        <end position="56"/>
    </location>
</feature>
<protein>
    <submittedName>
        <fullName evidence="2">Uncharacterized protein</fullName>
    </submittedName>
</protein>
<dbReference type="RefSeq" id="XP_060411896.1">
    <property type="nucleotide sequence ID" value="XM_060563912.1"/>
</dbReference>
<proteinExistence type="predicted"/>
<comment type="caution">
    <text evidence="2">The sequence shown here is derived from an EMBL/GenBank/DDBJ whole genome shotgun (WGS) entry which is preliminary data.</text>
</comment>
<dbReference type="AlphaFoldDB" id="A0AAD8PVJ6"/>
<dbReference type="Proteomes" id="UP001230504">
    <property type="component" value="Unassembled WGS sequence"/>
</dbReference>
<reference evidence="2" key="1">
    <citation type="submission" date="2021-06" db="EMBL/GenBank/DDBJ databases">
        <title>Comparative genomics, transcriptomics and evolutionary studies reveal genomic signatures of adaptation to plant cell wall in hemibiotrophic fungi.</title>
        <authorList>
            <consortium name="DOE Joint Genome Institute"/>
            <person name="Baroncelli R."/>
            <person name="Diaz J.F."/>
            <person name="Benocci T."/>
            <person name="Peng M."/>
            <person name="Battaglia E."/>
            <person name="Haridas S."/>
            <person name="Andreopoulos W."/>
            <person name="Labutti K."/>
            <person name="Pangilinan J."/>
            <person name="Floch G.L."/>
            <person name="Makela M.R."/>
            <person name="Henrissat B."/>
            <person name="Grigoriev I.V."/>
            <person name="Crouch J.A."/>
            <person name="De Vries R.P."/>
            <person name="Sukno S.A."/>
            <person name="Thon M.R."/>
        </authorList>
    </citation>
    <scope>NUCLEOTIDE SEQUENCE</scope>
    <source>
        <strain evidence="2">CBS 125086</strain>
    </source>
</reference>
<name>A0AAD8PVJ6_9PEZI</name>
<dbReference type="EMBL" id="JAHLJV010000050">
    <property type="protein sequence ID" value="KAK1584835.1"/>
    <property type="molecule type" value="Genomic_DNA"/>
</dbReference>
<gene>
    <name evidence="2" type="ORF">LY79DRAFT_671438</name>
</gene>
<accession>A0AAD8PVJ6</accession>
<evidence type="ECO:0000313" key="3">
    <source>
        <dbReference type="Proteomes" id="UP001230504"/>
    </source>
</evidence>